<evidence type="ECO:0000313" key="1">
    <source>
        <dbReference type="EMBL" id="KAA5532650.1"/>
    </source>
</evidence>
<accession>A0A5M6CDW4</accession>
<dbReference type="RefSeq" id="WP_150034203.1">
    <property type="nucleotide sequence ID" value="NZ_VWSH01000004.1"/>
</dbReference>
<organism evidence="1 2">
    <name type="scientific">Taibaiella lutea</name>
    <dbReference type="NCBI Taxonomy" id="2608001"/>
    <lineage>
        <taxon>Bacteria</taxon>
        <taxon>Pseudomonadati</taxon>
        <taxon>Bacteroidota</taxon>
        <taxon>Chitinophagia</taxon>
        <taxon>Chitinophagales</taxon>
        <taxon>Chitinophagaceae</taxon>
        <taxon>Taibaiella</taxon>
    </lineage>
</organism>
<gene>
    <name evidence="1" type="ORF">F0919_17875</name>
</gene>
<proteinExistence type="predicted"/>
<dbReference type="EMBL" id="VWSH01000004">
    <property type="protein sequence ID" value="KAA5532650.1"/>
    <property type="molecule type" value="Genomic_DNA"/>
</dbReference>
<sequence length="346" mass="39251">MTILQPFSISSLQFHESIIIPAFQDLVPETMPFTGTLGEFTLMDNVISKRDIIEIRRMKNILQRRDASCDLNYKKVAGTTNRRITVDELYAAAKHCKNEFYTGCLKDWRNQDPLFGNKILPWFRQAVMTDVASNAYFGDIERIDSPSEWSTNKYDGIFKWIAAYYAAGAIPENQGFSIPVRDLRTSPQTAVNVLQNLYDNQHPLMRSLPPAEKYFTVTQSVLDGYRKWLKNTGQADTIIANYANGVSISTFEGIPILVEPLWEPIMAEVYGGPNRNAAILTVRGNFVYGTDKTYGEMDGETGNGPDSTSLMVWYEKKDLSWYFQMFLKAGTQIALPEYVSFAVPEQ</sequence>
<name>A0A5M6CDW4_9BACT</name>
<reference evidence="1 2" key="1">
    <citation type="submission" date="2019-09" db="EMBL/GenBank/DDBJ databases">
        <title>Genome sequence and assembly of Taibaiella sp.</title>
        <authorList>
            <person name="Chhetri G."/>
        </authorList>
    </citation>
    <scope>NUCLEOTIDE SEQUENCE [LARGE SCALE GENOMIC DNA]</scope>
    <source>
        <strain evidence="1 2">KVB11</strain>
    </source>
</reference>
<comment type="caution">
    <text evidence="1">The sequence shown here is derived from an EMBL/GenBank/DDBJ whole genome shotgun (WGS) entry which is preliminary data.</text>
</comment>
<protein>
    <recommendedName>
        <fullName evidence="3">Phage major capsid protein</fullName>
    </recommendedName>
</protein>
<dbReference type="Proteomes" id="UP000323632">
    <property type="component" value="Unassembled WGS sequence"/>
</dbReference>
<evidence type="ECO:0008006" key="3">
    <source>
        <dbReference type="Google" id="ProtNLM"/>
    </source>
</evidence>
<keyword evidence="2" id="KW-1185">Reference proteome</keyword>
<dbReference type="AlphaFoldDB" id="A0A5M6CDW4"/>
<evidence type="ECO:0000313" key="2">
    <source>
        <dbReference type="Proteomes" id="UP000323632"/>
    </source>
</evidence>